<dbReference type="InterPro" id="IPR027396">
    <property type="entry name" value="DsrEFH-like"/>
</dbReference>
<dbReference type="KEGG" id="hfv:R50_2110"/>
<dbReference type="AlphaFoldDB" id="A0A6F8ZHY9"/>
<dbReference type="Gene3D" id="3.40.1260.10">
    <property type="entry name" value="DsrEFH-like"/>
    <property type="match status" value="1"/>
</dbReference>
<name>A0A6F8ZHY9_9FIRM</name>
<dbReference type="SUPFAM" id="SSF75169">
    <property type="entry name" value="DsrEFH-like"/>
    <property type="match status" value="1"/>
</dbReference>
<sequence length="119" mass="13115">MADAGEQQRTLVVLTTGKEAFMRANAVLQVALVLATQGLQVQFLAIGPGIEVFKSNQRNSPQFAEMLNKMREAGVQLSVCQVSMENIGLTRDQMFDAEIVMGGRVIAQRIREGWTVLTF</sequence>
<dbReference type="InterPro" id="IPR003787">
    <property type="entry name" value="Sulphur_relay_DsrE/F-like"/>
</dbReference>
<dbReference type="Pfam" id="PF02635">
    <property type="entry name" value="DsrE"/>
    <property type="match status" value="1"/>
</dbReference>
<reference evidence="1 2" key="1">
    <citation type="submission" date="2020-02" db="EMBL/GenBank/DDBJ databases">
        <authorList>
            <person name="Hogendoorn C."/>
        </authorList>
    </citation>
    <scope>NUCLEOTIDE SEQUENCE [LARGE SCALE GENOMIC DNA]</scope>
    <source>
        <strain evidence="1">R501</strain>
    </source>
</reference>
<dbReference type="EMBL" id="LR778114">
    <property type="protein sequence ID" value="CAB1129607.1"/>
    <property type="molecule type" value="Genomic_DNA"/>
</dbReference>
<proteinExistence type="predicted"/>
<organism evidence="1 2">
    <name type="scientific">Candidatus Hydrogenisulfobacillus filiaventi</name>
    <dbReference type="NCBI Taxonomy" id="2707344"/>
    <lineage>
        <taxon>Bacteria</taxon>
        <taxon>Bacillati</taxon>
        <taxon>Bacillota</taxon>
        <taxon>Clostridia</taxon>
        <taxon>Eubacteriales</taxon>
        <taxon>Clostridiales Family XVII. Incertae Sedis</taxon>
        <taxon>Candidatus Hydrogenisulfobacillus</taxon>
    </lineage>
</organism>
<protein>
    <submittedName>
        <fullName evidence="1">DrsE domain-containing protein</fullName>
    </submittedName>
</protein>
<dbReference type="Proteomes" id="UP000503399">
    <property type="component" value="Chromosome"/>
</dbReference>
<evidence type="ECO:0000313" key="2">
    <source>
        <dbReference type="Proteomes" id="UP000503399"/>
    </source>
</evidence>
<gene>
    <name evidence="1" type="ORF">R50_2110</name>
</gene>
<evidence type="ECO:0000313" key="1">
    <source>
        <dbReference type="EMBL" id="CAB1129607.1"/>
    </source>
</evidence>
<accession>A0A6F8ZHY9</accession>
<keyword evidence="2" id="KW-1185">Reference proteome</keyword>